<accession>A0A9W9U4X6</accession>
<name>A0A9W9U4X6_9EURO</name>
<sequence>MYRGSVPEAVIDLPLRKTEEPANNYAKDNTKDTAEDNTKDTAEENTKDTAEENTKDTAEDNALSILQKPMNVEYA</sequence>
<dbReference type="EMBL" id="JAPZBO010000004">
    <property type="protein sequence ID" value="KAJ5318429.1"/>
    <property type="molecule type" value="Genomic_DNA"/>
</dbReference>
<organism evidence="2 3">
    <name type="scientific">Penicillium atrosanguineum</name>
    <dbReference type="NCBI Taxonomy" id="1132637"/>
    <lineage>
        <taxon>Eukaryota</taxon>
        <taxon>Fungi</taxon>
        <taxon>Dikarya</taxon>
        <taxon>Ascomycota</taxon>
        <taxon>Pezizomycotina</taxon>
        <taxon>Eurotiomycetes</taxon>
        <taxon>Eurotiomycetidae</taxon>
        <taxon>Eurotiales</taxon>
        <taxon>Aspergillaceae</taxon>
        <taxon>Penicillium</taxon>
    </lineage>
</organism>
<proteinExistence type="predicted"/>
<evidence type="ECO:0000313" key="2">
    <source>
        <dbReference type="EMBL" id="KAJ5318429.1"/>
    </source>
</evidence>
<evidence type="ECO:0000256" key="1">
    <source>
        <dbReference type="SAM" id="MobiDB-lite"/>
    </source>
</evidence>
<keyword evidence="3" id="KW-1185">Reference proteome</keyword>
<feature type="region of interest" description="Disordered" evidence="1">
    <location>
        <begin position="1"/>
        <end position="75"/>
    </location>
</feature>
<comment type="caution">
    <text evidence="2">The sequence shown here is derived from an EMBL/GenBank/DDBJ whole genome shotgun (WGS) entry which is preliminary data.</text>
</comment>
<dbReference type="AlphaFoldDB" id="A0A9W9U4X6"/>
<reference evidence="2" key="1">
    <citation type="submission" date="2022-12" db="EMBL/GenBank/DDBJ databases">
        <authorList>
            <person name="Petersen C."/>
        </authorList>
    </citation>
    <scope>NUCLEOTIDE SEQUENCE</scope>
    <source>
        <strain evidence="2">IBT 21472</strain>
    </source>
</reference>
<evidence type="ECO:0000313" key="3">
    <source>
        <dbReference type="Proteomes" id="UP001147746"/>
    </source>
</evidence>
<feature type="compositionally biased region" description="Basic and acidic residues" evidence="1">
    <location>
        <begin position="28"/>
        <end position="58"/>
    </location>
</feature>
<reference evidence="2" key="2">
    <citation type="journal article" date="2023" name="IMA Fungus">
        <title>Comparative genomic study of the Penicillium genus elucidates a diverse pangenome and 15 lateral gene transfer events.</title>
        <authorList>
            <person name="Petersen C."/>
            <person name="Sorensen T."/>
            <person name="Nielsen M.R."/>
            <person name="Sondergaard T.E."/>
            <person name="Sorensen J.L."/>
            <person name="Fitzpatrick D.A."/>
            <person name="Frisvad J.C."/>
            <person name="Nielsen K.L."/>
        </authorList>
    </citation>
    <scope>NUCLEOTIDE SEQUENCE</scope>
    <source>
        <strain evidence="2">IBT 21472</strain>
    </source>
</reference>
<gene>
    <name evidence="2" type="ORF">N7476_004849</name>
</gene>
<dbReference type="Proteomes" id="UP001147746">
    <property type="component" value="Unassembled WGS sequence"/>
</dbReference>
<protein>
    <submittedName>
        <fullName evidence="2">Uncharacterized protein</fullName>
    </submittedName>
</protein>